<feature type="compositionally biased region" description="Basic and acidic residues" evidence="6">
    <location>
        <begin position="247"/>
        <end position="256"/>
    </location>
</feature>
<evidence type="ECO:0000313" key="9">
    <source>
        <dbReference type="Proteomes" id="UP000000311"/>
    </source>
</evidence>
<feature type="compositionally biased region" description="Polar residues" evidence="6">
    <location>
        <begin position="257"/>
        <end position="271"/>
    </location>
</feature>
<evidence type="ECO:0000313" key="8">
    <source>
        <dbReference type="EMBL" id="EFN62640.1"/>
    </source>
</evidence>
<dbReference type="AlphaFoldDB" id="E2AV86"/>
<dbReference type="InterPro" id="IPR029071">
    <property type="entry name" value="Ubiquitin-like_domsf"/>
</dbReference>
<dbReference type="MEROPS" id="S01.462"/>
<dbReference type="InterPro" id="IPR009003">
    <property type="entry name" value="Peptidase_S1_PA"/>
</dbReference>
<dbReference type="InterPro" id="IPR043504">
    <property type="entry name" value="Peptidase_S1_PA_chymotrypsin"/>
</dbReference>
<evidence type="ECO:0000259" key="7">
    <source>
        <dbReference type="PROSITE" id="PS50240"/>
    </source>
</evidence>
<dbReference type="Pfam" id="PF00089">
    <property type="entry name" value="Trypsin"/>
    <property type="match status" value="1"/>
</dbReference>
<feature type="compositionally biased region" description="Acidic residues" evidence="6">
    <location>
        <begin position="200"/>
        <end position="213"/>
    </location>
</feature>
<dbReference type="InterPro" id="IPR053822">
    <property type="entry name" value="SDE2-like_dom"/>
</dbReference>
<protein>
    <submittedName>
        <fullName evidence="8">Serine protease easter</fullName>
    </submittedName>
</protein>
<dbReference type="InterPro" id="IPR018114">
    <property type="entry name" value="TRYPSIN_HIS"/>
</dbReference>
<dbReference type="OrthoDB" id="9028152at2759"/>
<dbReference type="PANTHER" id="PTHR24252:SF7">
    <property type="entry name" value="HYALIN"/>
    <property type="match status" value="1"/>
</dbReference>
<keyword evidence="3" id="KW-0325">Glycoprotein</keyword>
<gene>
    <name evidence="8" type="ORF">EAG_16382</name>
</gene>
<reference evidence="8 9" key="1">
    <citation type="journal article" date="2010" name="Science">
        <title>Genomic comparison of the ants Camponotus floridanus and Harpegnathos saltator.</title>
        <authorList>
            <person name="Bonasio R."/>
            <person name="Zhang G."/>
            <person name="Ye C."/>
            <person name="Mutti N.S."/>
            <person name="Fang X."/>
            <person name="Qin N."/>
            <person name="Donahue G."/>
            <person name="Yang P."/>
            <person name="Li Q."/>
            <person name="Li C."/>
            <person name="Zhang P."/>
            <person name="Huang Z."/>
            <person name="Berger S.L."/>
            <person name="Reinberg D."/>
            <person name="Wang J."/>
            <person name="Liebig J."/>
        </authorList>
    </citation>
    <scope>NUCLEOTIDE SEQUENCE [LARGE SCALE GENOMIC DNA]</scope>
    <source>
        <strain evidence="9">C129</strain>
    </source>
</reference>
<dbReference type="PRINTS" id="PR00722">
    <property type="entry name" value="CHYMOTRYPSIN"/>
</dbReference>
<keyword evidence="9" id="KW-1185">Reference proteome</keyword>
<evidence type="ECO:0000256" key="5">
    <source>
        <dbReference type="RuleBase" id="RU363034"/>
    </source>
</evidence>
<evidence type="ECO:0000256" key="2">
    <source>
        <dbReference type="ARBA" id="ARBA00023157"/>
    </source>
</evidence>
<dbReference type="SMART" id="SM00020">
    <property type="entry name" value="Tryp_SPc"/>
    <property type="match status" value="1"/>
</dbReference>
<dbReference type="PROSITE" id="PS50240">
    <property type="entry name" value="TRYPSIN_DOM"/>
    <property type="match status" value="1"/>
</dbReference>
<keyword evidence="1" id="KW-0732">Signal</keyword>
<evidence type="ECO:0000256" key="3">
    <source>
        <dbReference type="ARBA" id="ARBA00023180"/>
    </source>
</evidence>
<proteinExistence type="inferred from homology"/>
<dbReference type="InParanoid" id="E2AV86"/>
<dbReference type="EMBL" id="GL443059">
    <property type="protein sequence ID" value="EFN62640.1"/>
    <property type="molecule type" value="Genomic_DNA"/>
</dbReference>
<dbReference type="CDD" id="cd17039">
    <property type="entry name" value="Ubl_ubiquitin_like"/>
    <property type="match status" value="1"/>
</dbReference>
<dbReference type="SUPFAM" id="SSF50494">
    <property type="entry name" value="Trypsin-like serine proteases"/>
    <property type="match status" value="1"/>
</dbReference>
<sequence>MLNVKIAGTRVKYDFNSDIPIPVHELKHRIEEKMGLLHDQYYIIYNGRLTQKDDICSNGYAIIVPRLLGGKGGFGSMLRAIGAQIEKTTNREACRDLSGRRLRDINEEKRLKAWIEKQTKRYDEAAERKKKKLEKLCAEPRHEFKDQRYEQERSELPEKVEDAVEEGFKAATSGIKRKLEKDDQPNKRKTILDFEIDSDEFEDTSDDSDDSDGNDTLVTKKSKTKQQTSTDSGNSSDDTGKISESTEQLKSEKYESSIDNEINDKVSSNESVDAKSDVTSHPHWLLLEHRKCGNSNSDRIVGGKNASLGAYPWIARIGYNKLGTHDALSYRCGGTLINPLYVVTAAHCVVNLPENYKVGGIRLGEHNTLTDPDCVRKFCAEPVQDFVPKLIIAHEDYNQPVFKNDIALIRLNKPAIYNEFVRPICMISGDLLMKSFIGEIAEVAGWGIYDINDPKASTILQTIKLPVVEMDKCEQSFRSFTQVSEQQQMCVGGILGEDSCGGDSGGPLMKVLDGPRYYLIGIVSFGAKACGASKTPAIYSKIAAYITWILQHISA</sequence>
<dbReference type="FunFam" id="2.40.10.10:FF:000028">
    <property type="entry name" value="Serine protease easter"/>
    <property type="match status" value="1"/>
</dbReference>
<feature type="domain" description="Peptidase S1" evidence="7">
    <location>
        <begin position="300"/>
        <end position="554"/>
    </location>
</feature>
<dbReference type="OMA" id="PRYYLIG"/>
<dbReference type="InterPro" id="IPR001254">
    <property type="entry name" value="Trypsin_dom"/>
</dbReference>
<name>E2AV86_CAMFO</name>
<feature type="region of interest" description="Disordered" evidence="6">
    <location>
        <begin position="200"/>
        <end position="275"/>
    </location>
</feature>
<evidence type="ECO:0000256" key="4">
    <source>
        <dbReference type="ARBA" id="ARBA00024195"/>
    </source>
</evidence>
<dbReference type="PROSITE" id="PS00135">
    <property type="entry name" value="TRYPSIN_SER"/>
    <property type="match status" value="1"/>
</dbReference>
<keyword evidence="5 8" id="KW-0645">Protease</keyword>
<comment type="similarity">
    <text evidence="4">Belongs to the peptidase S1 family. CLIP subfamily.</text>
</comment>
<dbReference type="CDD" id="cd00190">
    <property type="entry name" value="Tryp_SPc"/>
    <property type="match status" value="1"/>
</dbReference>
<evidence type="ECO:0000256" key="1">
    <source>
        <dbReference type="ARBA" id="ARBA00022729"/>
    </source>
</evidence>
<organism evidence="9">
    <name type="scientific">Camponotus floridanus</name>
    <name type="common">Florida carpenter ant</name>
    <dbReference type="NCBI Taxonomy" id="104421"/>
    <lineage>
        <taxon>Eukaryota</taxon>
        <taxon>Metazoa</taxon>
        <taxon>Ecdysozoa</taxon>
        <taxon>Arthropoda</taxon>
        <taxon>Hexapoda</taxon>
        <taxon>Insecta</taxon>
        <taxon>Pterygota</taxon>
        <taxon>Neoptera</taxon>
        <taxon>Endopterygota</taxon>
        <taxon>Hymenoptera</taxon>
        <taxon>Apocrita</taxon>
        <taxon>Aculeata</taxon>
        <taxon>Formicoidea</taxon>
        <taxon>Formicidae</taxon>
        <taxon>Formicinae</taxon>
        <taxon>Camponotus</taxon>
    </lineage>
</organism>
<keyword evidence="5" id="KW-0378">Hydrolase</keyword>
<dbReference type="Gene3D" id="2.40.10.10">
    <property type="entry name" value="Trypsin-like serine proteases"/>
    <property type="match status" value="2"/>
</dbReference>
<dbReference type="Proteomes" id="UP000000311">
    <property type="component" value="Unassembled WGS sequence"/>
</dbReference>
<dbReference type="Pfam" id="PF22782">
    <property type="entry name" value="SDE2"/>
    <property type="match status" value="1"/>
</dbReference>
<dbReference type="SUPFAM" id="SSF54236">
    <property type="entry name" value="Ubiquitin-like"/>
    <property type="match status" value="1"/>
</dbReference>
<dbReference type="GO" id="GO:0006508">
    <property type="term" value="P:proteolysis"/>
    <property type="evidence" value="ECO:0007669"/>
    <property type="project" value="UniProtKB-KW"/>
</dbReference>
<evidence type="ECO:0000256" key="6">
    <source>
        <dbReference type="SAM" id="MobiDB-lite"/>
    </source>
</evidence>
<dbReference type="InterPro" id="IPR033116">
    <property type="entry name" value="TRYPSIN_SER"/>
</dbReference>
<dbReference type="PANTHER" id="PTHR24252">
    <property type="entry name" value="ACROSIN-RELATED"/>
    <property type="match status" value="1"/>
</dbReference>
<keyword evidence="2" id="KW-1015">Disulfide bond</keyword>
<feature type="compositionally biased region" description="Low complexity" evidence="6">
    <location>
        <begin position="225"/>
        <end position="237"/>
    </location>
</feature>
<keyword evidence="5" id="KW-0720">Serine protease</keyword>
<accession>E2AV86</accession>
<dbReference type="InterPro" id="IPR001314">
    <property type="entry name" value="Peptidase_S1A"/>
</dbReference>
<dbReference type="PROSITE" id="PS00134">
    <property type="entry name" value="TRYPSIN_HIS"/>
    <property type="match status" value="1"/>
</dbReference>
<dbReference type="GO" id="GO:0004252">
    <property type="term" value="F:serine-type endopeptidase activity"/>
    <property type="evidence" value="ECO:0007669"/>
    <property type="project" value="InterPro"/>
</dbReference>